<keyword evidence="2" id="KW-1185">Reference proteome</keyword>
<dbReference type="RefSeq" id="WP_216437867.1">
    <property type="nucleotide sequence ID" value="NZ_JAHLQF010000001.1"/>
</dbReference>
<organism evidence="1 2">
    <name type="scientific">Clostridium mobile</name>
    <dbReference type="NCBI Taxonomy" id="2841512"/>
    <lineage>
        <taxon>Bacteria</taxon>
        <taxon>Bacillati</taxon>
        <taxon>Bacillota</taxon>
        <taxon>Clostridia</taxon>
        <taxon>Eubacteriales</taxon>
        <taxon>Clostridiaceae</taxon>
        <taxon>Clostridium</taxon>
    </lineage>
</organism>
<comment type="caution">
    <text evidence="1">The sequence shown here is derived from an EMBL/GenBank/DDBJ whole genome shotgun (WGS) entry which is preliminary data.</text>
</comment>
<dbReference type="EMBL" id="JAHLQF010000001">
    <property type="protein sequence ID" value="MBU5483490.1"/>
    <property type="molecule type" value="Genomic_DNA"/>
</dbReference>
<name>A0ABS6EG91_9CLOT</name>
<dbReference type="Proteomes" id="UP000726170">
    <property type="component" value="Unassembled WGS sequence"/>
</dbReference>
<proteinExistence type="predicted"/>
<reference evidence="1 2" key="1">
    <citation type="submission" date="2021-06" db="EMBL/GenBank/DDBJ databases">
        <authorList>
            <person name="Sun Q."/>
            <person name="Li D."/>
        </authorList>
    </citation>
    <scope>NUCLEOTIDE SEQUENCE [LARGE SCALE GENOMIC DNA]</scope>
    <source>
        <strain evidence="1 2">MSJ-11</strain>
    </source>
</reference>
<protein>
    <submittedName>
        <fullName evidence="1">Uncharacterized protein</fullName>
    </submittedName>
</protein>
<sequence length="83" mass="9434">MYLDRFIGQTIDVAVKTKDKWTKLFTSYFDPYDYIICELIAVDEIGIWVKESADIVIVCDKAGDSIPKEKAIKETTTVGLLIK</sequence>
<evidence type="ECO:0000313" key="1">
    <source>
        <dbReference type="EMBL" id="MBU5483490.1"/>
    </source>
</evidence>
<gene>
    <name evidence="1" type="ORF">KQI86_04055</name>
</gene>
<evidence type="ECO:0000313" key="2">
    <source>
        <dbReference type="Proteomes" id="UP000726170"/>
    </source>
</evidence>
<accession>A0ABS6EG91</accession>